<evidence type="ECO:0000313" key="2">
    <source>
        <dbReference type="EMBL" id="TWH83789.1"/>
    </source>
</evidence>
<sequence length="76" mass="8558">MNKNIKLLYCILGSVLLAALNNPIFEHSSLGIFEGLHGINWAVVYQIYLLLINVLSFLGFILLIVFSIKLILNNIK</sequence>
<organism evidence="2 3">
    <name type="scientific">Sedimentibacter saalensis</name>
    <dbReference type="NCBI Taxonomy" id="130788"/>
    <lineage>
        <taxon>Bacteria</taxon>
        <taxon>Bacillati</taxon>
        <taxon>Bacillota</taxon>
        <taxon>Tissierellia</taxon>
        <taxon>Sedimentibacter</taxon>
    </lineage>
</organism>
<dbReference type="RefSeq" id="WP_145079250.1">
    <property type="nucleotide sequence ID" value="NZ_DAMBUX010000009.1"/>
</dbReference>
<gene>
    <name evidence="2" type="ORF">LY60_00401</name>
</gene>
<dbReference type="OrthoDB" id="1924711at2"/>
<comment type="caution">
    <text evidence="2">The sequence shown here is derived from an EMBL/GenBank/DDBJ whole genome shotgun (WGS) entry which is preliminary data.</text>
</comment>
<evidence type="ECO:0000256" key="1">
    <source>
        <dbReference type="SAM" id="Phobius"/>
    </source>
</evidence>
<dbReference type="AlphaFoldDB" id="A0A562JKQ6"/>
<keyword evidence="1" id="KW-0812">Transmembrane</keyword>
<protein>
    <submittedName>
        <fullName evidence="2">Uncharacterized protein</fullName>
    </submittedName>
</protein>
<feature type="transmembrane region" description="Helical" evidence="1">
    <location>
        <begin position="45"/>
        <end position="72"/>
    </location>
</feature>
<keyword evidence="1" id="KW-1133">Transmembrane helix</keyword>
<dbReference type="EMBL" id="VLKH01000001">
    <property type="protein sequence ID" value="TWH83789.1"/>
    <property type="molecule type" value="Genomic_DNA"/>
</dbReference>
<keyword evidence="1" id="KW-0472">Membrane</keyword>
<evidence type="ECO:0000313" key="3">
    <source>
        <dbReference type="Proteomes" id="UP000315343"/>
    </source>
</evidence>
<keyword evidence="3" id="KW-1185">Reference proteome</keyword>
<proteinExistence type="predicted"/>
<accession>A0A562JKQ6</accession>
<name>A0A562JKQ6_9FIRM</name>
<dbReference type="Proteomes" id="UP000315343">
    <property type="component" value="Unassembled WGS sequence"/>
</dbReference>
<reference evidence="2 3" key="1">
    <citation type="submission" date="2019-07" db="EMBL/GenBank/DDBJ databases">
        <title>Genomic Encyclopedia of Type Strains, Phase I: the one thousand microbial genomes (KMG-I) project.</title>
        <authorList>
            <person name="Kyrpides N."/>
        </authorList>
    </citation>
    <scope>NUCLEOTIDE SEQUENCE [LARGE SCALE GENOMIC DNA]</scope>
    <source>
        <strain evidence="2 3">DSM 13558</strain>
    </source>
</reference>